<accession>A0A1E3IQ10</accession>
<dbReference type="PANTHER" id="PTHR37784">
    <property type="entry name" value="PROTEIN MSN1"/>
    <property type="match status" value="1"/>
</dbReference>
<dbReference type="VEuPathDB" id="FungiDB:L203_01796"/>
<organism evidence="2 3">
    <name type="scientific">Cryptococcus depauperatus CBS 7841</name>
    <dbReference type="NCBI Taxonomy" id="1295531"/>
    <lineage>
        <taxon>Eukaryota</taxon>
        <taxon>Fungi</taxon>
        <taxon>Dikarya</taxon>
        <taxon>Basidiomycota</taxon>
        <taxon>Agaricomycotina</taxon>
        <taxon>Tremellomycetes</taxon>
        <taxon>Tremellales</taxon>
        <taxon>Cryptococcaceae</taxon>
        <taxon>Cryptococcus</taxon>
    </lineage>
</organism>
<dbReference type="Pfam" id="PF12550">
    <property type="entry name" value="GCR1_C"/>
    <property type="match status" value="1"/>
</dbReference>
<feature type="compositionally biased region" description="Polar residues" evidence="1">
    <location>
        <begin position="1"/>
        <end position="11"/>
    </location>
</feature>
<feature type="region of interest" description="Disordered" evidence="1">
    <location>
        <begin position="1"/>
        <end position="22"/>
    </location>
</feature>
<dbReference type="GeneID" id="91087147"/>
<protein>
    <submittedName>
        <fullName evidence="2">Uncharacterized protein</fullName>
    </submittedName>
</protein>
<dbReference type="OrthoDB" id="2575514at2759"/>
<dbReference type="InterPro" id="IPR052146">
    <property type="entry name" value="HOT1"/>
</dbReference>
<feature type="region of interest" description="Disordered" evidence="1">
    <location>
        <begin position="174"/>
        <end position="194"/>
    </location>
</feature>
<reference evidence="2" key="3">
    <citation type="submission" date="2024-01" db="EMBL/GenBank/DDBJ databases">
        <authorList>
            <person name="Coelho M.A."/>
            <person name="David-Palma M."/>
            <person name="Shea T."/>
            <person name="Sun S."/>
            <person name="Cuomo C.A."/>
            <person name="Heitman J."/>
        </authorList>
    </citation>
    <scope>NUCLEOTIDE SEQUENCE</scope>
    <source>
        <strain evidence="2">CBS 7841</strain>
    </source>
</reference>
<reference evidence="2" key="1">
    <citation type="submission" date="2016-06" db="EMBL/GenBank/DDBJ databases">
        <authorList>
            <person name="Cuomo C."/>
            <person name="Litvintseva A."/>
            <person name="Heitman J."/>
            <person name="Chen Y."/>
            <person name="Sun S."/>
            <person name="Springer D."/>
            <person name="Dromer F."/>
            <person name="Young S."/>
            <person name="Zeng Q."/>
            <person name="Chapman S."/>
            <person name="Gujja S."/>
            <person name="Saif S."/>
            <person name="Birren B."/>
        </authorList>
    </citation>
    <scope>NUCLEOTIDE SEQUENCE</scope>
    <source>
        <strain evidence="2">CBS 7841</strain>
    </source>
</reference>
<dbReference type="EMBL" id="CP143786">
    <property type="protein sequence ID" value="WVN87741.1"/>
    <property type="molecule type" value="Genomic_DNA"/>
</dbReference>
<evidence type="ECO:0000256" key="1">
    <source>
        <dbReference type="SAM" id="MobiDB-lite"/>
    </source>
</evidence>
<dbReference type="InterPro" id="IPR022210">
    <property type="entry name" value="TF_GCR1-like"/>
</dbReference>
<sequence>MATLATATGANSMPHVSLSVPPSSHLSHNLQLAFTNIHNQLEAFKQTLTHVQASELNELEKAIQALNTNLIDEVRAIVKENVREQVQIAVKEAMDGLVLRIDNPGQFTGSGPHTVTVHTQSHENGTVPPFVPSASKRSSISASWVTSPNAVPYPPTAPHQNDSIPNTLHANLFLPQHPSISTPPHPSSSFATGSSAVAAADGHVSPTDCLGFSMSRDVKTVPDLWREYTVGWDGQPPVRDIYEGSERKRRKGKRFRDDSERKFYRRRKKVLELVETLVDRGCTDREAAERVERLRDRRRVTLNKLGEIIPEMTPEELALV</sequence>
<keyword evidence="3" id="KW-1185">Reference proteome</keyword>
<dbReference type="KEGG" id="cdep:91087147"/>
<proteinExistence type="predicted"/>
<dbReference type="PANTHER" id="PTHR37784:SF2">
    <property type="entry name" value="HIGH-OSMOLARITY-INDUCED TRANSCRIPTION PROTEIN 1"/>
    <property type="match status" value="1"/>
</dbReference>
<reference evidence="2" key="2">
    <citation type="journal article" date="2022" name="Elife">
        <title>Obligate sexual reproduction of a homothallic fungus closely related to the Cryptococcus pathogenic species complex.</title>
        <authorList>
            <person name="Passer A.R."/>
            <person name="Clancey S.A."/>
            <person name="Shea T."/>
            <person name="David-Palma M."/>
            <person name="Averette A.F."/>
            <person name="Boekhout T."/>
            <person name="Porcel B.M."/>
            <person name="Nowrousian M."/>
            <person name="Cuomo C.A."/>
            <person name="Sun S."/>
            <person name="Heitman J."/>
            <person name="Coelho M.A."/>
        </authorList>
    </citation>
    <scope>NUCLEOTIDE SEQUENCE</scope>
    <source>
        <strain evidence="2">CBS 7841</strain>
    </source>
</reference>
<dbReference type="RefSeq" id="XP_066068441.1">
    <property type="nucleotide sequence ID" value="XM_066212344.1"/>
</dbReference>
<dbReference type="GO" id="GO:0000981">
    <property type="term" value="F:DNA-binding transcription factor activity, RNA polymerase II-specific"/>
    <property type="evidence" value="ECO:0007669"/>
    <property type="project" value="TreeGrafter"/>
</dbReference>
<dbReference type="GO" id="GO:0060963">
    <property type="term" value="P:positive regulation of ribosomal protein gene transcription by RNA polymerase II"/>
    <property type="evidence" value="ECO:0007669"/>
    <property type="project" value="TreeGrafter"/>
</dbReference>
<dbReference type="GO" id="GO:0000978">
    <property type="term" value="F:RNA polymerase II cis-regulatory region sequence-specific DNA binding"/>
    <property type="evidence" value="ECO:0007669"/>
    <property type="project" value="TreeGrafter"/>
</dbReference>
<name>A0A1E3IQ10_9TREE</name>
<evidence type="ECO:0000313" key="2">
    <source>
        <dbReference type="EMBL" id="WVN87741.1"/>
    </source>
</evidence>
<evidence type="ECO:0000313" key="3">
    <source>
        <dbReference type="Proteomes" id="UP000094043"/>
    </source>
</evidence>
<gene>
    <name evidence="2" type="ORF">L203_102936</name>
</gene>
<dbReference type="AlphaFoldDB" id="A0A1E3IQ10"/>
<dbReference type="Proteomes" id="UP000094043">
    <property type="component" value="Chromosome 3"/>
</dbReference>